<organism evidence="1">
    <name type="scientific">Arundo donax</name>
    <name type="common">Giant reed</name>
    <name type="synonym">Donax arundinaceus</name>
    <dbReference type="NCBI Taxonomy" id="35708"/>
    <lineage>
        <taxon>Eukaryota</taxon>
        <taxon>Viridiplantae</taxon>
        <taxon>Streptophyta</taxon>
        <taxon>Embryophyta</taxon>
        <taxon>Tracheophyta</taxon>
        <taxon>Spermatophyta</taxon>
        <taxon>Magnoliopsida</taxon>
        <taxon>Liliopsida</taxon>
        <taxon>Poales</taxon>
        <taxon>Poaceae</taxon>
        <taxon>PACMAD clade</taxon>
        <taxon>Arundinoideae</taxon>
        <taxon>Arundineae</taxon>
        <taxon>Arundo</taxon>
    </lineage>
</organism>
<dbReference type="EMBL" id="GBRH01254800">
    <property type="protein sequence ID" value="JAD43095.1"/>
    <property type="molecule type" value="Transcribed_RNA"/>
</dbReference>
<name>A0A0A9A295_ARUDO</name>
<proteinExistence type="predicted"/>
<sequence>MCYFNETIVIGNSLPIQAVQFIQKGFTSANNDPAIKKCNTLPFLWIPITSEVGTA</sequence>
<dbReference type="AlphaFoldDB" id="A0A0A9A295"/>
<accession>A0A0A9A295</accession>
<reference evidence="1" key="2">
    <citation type="journal article" date="2015" name="Data Brief">
        <title>Shoot transcriptome of the giant reed, Arundo donax.</title>
        <authorList>
            <person name="Barrero R.A."/>
            <person name="Guerrero F.D."/>
            <person name="Moolhuijzen P."/>
            <person name="Goolsby J.A."/>
            <person name="Tidwell J."/>
            <person name="Bellgard S.E."/>
            <person name="Bellgard M.I."/>
        </authorList>
    </citation>
    <scope>NUCLEOTIDE SEQUENCE</scope>
    <source>
        <tissue evidence="1">Shoot tissue taken approximately 20 cm above the soil surface</tissue>
    </source>
</reference>
<evidence type="ECO:0000313" key="1">
    <source>
        <dbReference type="EMBL" id="JAD43095.1"/>
    </source>
</evidence>
<reference evidence="1" key="1">
    <citation type="submission" date="2014-09" db="EMBL/GenBank/DDBJ databases">
        <authorList>
            <person name="Magalhaes I.L.F."/>
            <person name="Oliveira U."/>
            <person name="Santos F.R."/>
            <person name="Vidigal T.H.D.A."/>
            <person name="Brescovit A.D."/>
            <person name="Santos A.J."/>
        </authorList>
    </citation>
    <scope>NUCLEOTIDE SEQUENCE</scope>
    <source>
        <tissue evidence="1">Shoot tissue taken approximately 20 cm above the soil surface</tissue>
    </source>
</reference>
<protein>
    <submittedName>
        <fullName evidence="1">Uncharacterized protein</fullName>
    </submittedName>
</protein>